<comment type="catalytic activity">
    <reaction evidence="5">
        <text>S-methyl-5'-thioadenosine + H2O + H(+) = S-methyl-5'-thioinosine + NH4(+)</text>
        <dbReference type="Rhea" id="RHEA:25025"/>
        <dbReference type="ChEBI" id="CHEBI:15377"/>
        <dbReference type="ChEBI" id="CHEBI:15378"/>
        <dbReference type="ChEBI" id="CHEBI:17509"/>
        <dbReference type="ChEBI" id="CHEBI:28938"/>
        <dbReference type="ChEBI" id="CHEBI:48595"/>
        <dbReference type="EC" id="3.5.4.31"/>
    </reaction>
</comment>
<gene>
    <name evidence="5" type="primary">mtaD</name>
    <name evidence="7" type="ORF">HXL68_10525</name>
</gene>
<dbReference type="FunFam" id="3.20.20.140:FF:000014">
    <property type="entry name" value="5-methylthioadenosine/S-adenosylhomocysteine deaminase"/>
    <property type="match status" value="1"/>
</dbReference>
<comment type="caution">
    <text evidence="7">The sequence shown here is derived from an EMBL/GenBank/DDBJ whole genome shotgun (WGS) entry which is preliminary data.</text>
</comment>
<name>A0A930G023_9RHOO</name>
<feature type="binding site" evidence="5">
    <location>
        <position position="72"/>
    </location>
    <ligand>
        <name>Zn(2+)</name>
        <dbReference type="ChEBI" id="CHEBI:29105"/>
    </ligand>
</feature>
<evidence type="ECO:0000313" key="8">
    <source>
        <dbReference type="Proteomes" id="UP000718593"/>
    </source>
</evidence>
<evidence type="ECO:0000256" key="2">
    <source>
        <dbReference type="ARBA" id="ARBA00022723"/>
    </source>
</evidence>
<dbReference type="PANTHER" id="PTHR43794">
    <property type="entry name" value="AMINOHYDROLASE SSNA-RELATED"/>
    <property type="match status" value="1"/>
</dbReference>
<evidence type="ECO:0000256" key="1">
    <source>
        <dbReference type="ARBA" id="ARBA00006745"/>
    </source>
</evidence>
<dbReference type="CDD" id="cd01298">
    <property type="entry name" value="ATZ_TRZ_like"/>
    <property type="match status" value="1"/>
</dbReference>
<protein>
    <recommendedName>
        <fullName evidence="5">5-methylthioadenosine/S-adenosylhomocysteine deaminase</fullName>
        <shortName evidence="5">MTA/SAH deaminase</shortName>
        <ecNumber evidence="5">3.5.4.28</ecNumber>
        <ecNumber evidence="5">3.5.4.31</ecNumber>
    </recommendedName>
</protein>
<feature type="binding site" evidence="5">
    <location>
        <position position="194"/>
    </location>
    <ligand>
        <name>substrate</name>
    </ligand>
</feature>
<dbReference type="AlphaFoldDB" id="A0A930G023"/>
<evidence type="ECO:0000313" key="7">
    <source>
        <dbReference type="EMBL" id="MBF1165465.1"/>
    </source>
</evidence>
<comment type="catalytic activity">
    <reaction evidence="5">
        <text>S-adenosyl-L-homocysteine + H2O + H(+) = S-inosyl-L-homocysteine + NH4(+)</text>
        <dbReference type="Rhea" id="RHEA:20716"/>
        <dbReference type="ChEBI" id="CHEBI:15377"/>
        <dbReference type="ChEBI" id="CHEBI:15378"/>
        <dbReference type="ChEBI" id="CHEBI:28938"/>
        <dbReference type="ChEBI" id="CHEBI:57856"/>
        <dbReference type="ChEBI" id="CHEBI:57985"/>
        <dbReference type="EC" id="3.5.4.28"/>
    </reaction>
</comment>
<dbReference type="SUPFAM" id="SSF51556">
    <property type="entry name" value="Metallo-dependent hydrolases"/>
    <property type="match status" value="1"/>
</dbReference>
<comment type="similarity">
    <text evidence="5">Belongs to the metallo-dependent hydrolases superfamily. MTA/SAH deaminase family.</text>
</comment>
<dbReference type="InterPro" id="IPR023512">
    <property type="entry name" value="Deaminase_MtaD/DadD"/>
</dbReference>
<dbReference type="InterPro" id="IPR050287">
    <property type="entry name" value="MTA/SAH_deaminase"/>
</dbReference>
<keyword evidence="4 5" id="KW-0862">Zinc</keyword>
<dbReference type="GO" id="GO:0050270">
    <property type="term" value="F:S-adenosylhomocysteine deaminase activity"/>
    <property type="evidence" value="ECO:0007669"/>
    <property type="project" value="UniProtKB-UniRule"/>
</dbReference>
<dbReference type="GO" id="GO:0046872">
    <property type="term" value="F:metal ion binding"/>
    <property type="evidence" value="ECO:0007669"/>
    <property type="project" value="UniProtKB-KW"/>
</dbReference>
<accession>A0A930G023</accession>
<dbReference type="EMBL" id="JABZMI010000211">
    <property type="protein sequence ID" value="MBF1165465.1"/>
    <property type="molecule type" value="Genomic_DNA"/>
</dbReference>
<dbReference type="EC" id="3.5.4.28" evidence="5"/>
<dbReference type="PANTHER" id="PTHR43794:SF11">
    <property type="entry name" value="AMIDOHYDROLASE-RELATED DOMAIN-CONTAINING PROTEIN"/>
    <property type="match status" value="1"/>
</dbReference>
<evidence type="ECO:0000256" key="5">
    <source>
        <dbReference type="HAMAP-Rule" id="MF_01281"/>
    </source>
</evidence>
<comment type="similarity">
    <text evidence="1">Belongs to the metallo-dependent hydrolases superfamily. ATZ/TRZ family.</text>
</comment>
<reference evidence="7" key="1">
    <citation type="submission" date="2020-04" db="EMBL/GenBank/DDBJ databases">
        <title>Deep metagenomics examines the oral microbiome during advanced dental caries in children, revealing novel taxa and co-occurrences with host molecules.</title>
        <authorList>
            <person name="Baker J.L."/>
            <person name="Morton J.T."/>
            <person name="Dinis M."/>
            <person name="Alvarez R."/>
            <person name="Tran N.C."/>
            <person name="Knight R."/>
            <person name="Edlund A."/>
        </authorList>
    </citation>
    <scope>NUCLEOTIDE SEQUENCE</scope>
    <source>
        <strain evidence="7">JCVI_32_bin.24</strain>
    </source>
</reference>
<comment type="caution">
    <text evidence="5">Lacks conserved residue(s) required for the propagation of feature annotation.</text>
</comment>
<dbReference type="Gene3D" id="2.30.40.10">
    <property type="entry name" value="Urease, subunit C, domain 1"/>
    <property type="match status" value="1"/>
</dbReference>
<dbReference type="SUPFAM" id="SSF51338">
    <property type="entry name" value="Composite domain of metallo-dependent hydrolases"/>
    <property type="match status" value="1"/>
</dbReference>
<dbReference type="EC" id="3.5.4.31" evidence="5"/>
<dbReference type="InterPro" id="IPR032466">
    <property type="entry name" value="Metal_Hydrolase"/>
</dbReference>
<keyword evidence="2 5" id="KW-0479">Metal-binding</keyword>
<comment type="function">
    <text evidence="5">Catalyzes the deamination of 5-methylthioadenosine and S-adenosyl-L-homocysteine into 5-methylthioinosine and S-inosyl-L-homocysteine, respectively. Is also able to deaminate adenosine.</text>
</comment>
<evidence type="ECO:0000259" key="6">
    <source>
        <dbReference type="Pfam" id="PF01979"/>
    </source>
</evidence>
<evidence type="ECO:0000256" key="4">
    <source>
        <dbReference type="ARBA" id="ARBA00022833"/>
    </source>
</evidence>
<dbReference type="Gene3D" id="3.20.20.140">
    <property type="entry name" value="Metal-dependent hydrolases"/>
    <property type="match status" value="1"/>
</dbReference>
<dbReference type="Proteomes" id="UP000718593">
    <property type="component" value="Unassembled WGS sequence"/>
</dbReference>
<feature type="binding site" evidence="5">
    <location>
        <position position="309"/>
    </location>
    <ligand>
        <name>substrate</name>
    </ligand>
</feature>
<dbReference type="NCBIfam" id="NF006549">
    <property type="entry name" value="PRK09045.1"/>
    <property type="match status" value="1"/>
</dbReference>
<feature type="binding site" evidence="5">
    <location>
        <position position="224"/>
    </location>
    <ligand>
        <name>substrate</name>
    </ligand>
</feature>
<dbReference type="InterPro" id="IPR011059">
    <property type="entry name" value="Metal-dep_hydrolase_composite"/>
</dbReference>
<feature type="binding site" evidence="5">
    <location>
        <position position="221"/>
    </location>
    <ligand>
        <name>Zn(2+)</name>
        <dbReference type="ChEBI" id="CHEBI:29105"/>
    </ligand>
</feature>
<organism evidence="7 8">
    <name type="scientific">Dechloromonas agitata</name>
    <dbReference type="NCBI Taxonomy" id="73030"/>
    <lineage>
        <taxon>Bacteria</taxon>
        <taxon>Pseudomonadati</taxon>
        <taxon>Pseudomonadota</taxon>
        <taxon>Betaproteobacteria</taxon>
        <taxon>Rhodocyclales</taxon>
        <taxon>Azonexaceae</taxon>
        <taxon>Dechloromonas</taxon>
    </lineage>
</organism>
<feature type="binding site" evidence="5">
    <location>
        <position position="309"/>
    </location>
    <ligand>
        <name>Zn(2+)</name>
        <dbReference type="ChEBI" id="CHEBI:29105"/>
    </ligand>
</feature>
<feature type="binding site" evidence="5">
    <location>
        <position position="74"/>
    </location>
    <ligand>
        <name>Zn(2+)</name>
        <dbReference type="ChEBI" id="CHEBI:29105"/>
    </ligand>
</feature>
<keyword evidence="3 5" id="KW-0378">Hydrolase</keyword>
<feature type="domain" description="Amidohydrolase-related" evidence="6">
    <location>
        <begin position="63"/>
        <end position="411"/>
    </location>
</feature>
<comment type="cofactor">
    <cofactor evidence="5">
        <name>Zn(2+)</name>
        <dbReference type="ChEBI" id="CHEBI:29105"/>
    </cofactor>
    <text evidence="5">Binds 1 zinc ion per subunit.</text>
</comment>
<proteinExistence type="inferred from homology"/>
<evidence type="ECO:0000256" key="3">
    <source>
        <dbReference type="ARBA" id="ARBA00022801"/>
    </source>
</evidence>
<dbReference type="Pfam" id="PF01979">
    <property type="entry name" value="Amidohydro_1"/>
    <property type="match status" value="1"/>
</dbReference>
<dbReference type="GO" id="GO:0090614">
    <property type="term" value="F:5'-methylthioadenosine deaminase activity"/>
    <property type="evidence" value="ECO:0007669"/>
    <property type="project" value="UniProtKB-UniRule"/>
</dbReference>
<feature type="binding site" evidence="5">
    <location>
        <position position="101"/>
    </location>
    <ligand>
        <name>substrate</name>
    </ligand>
</feature>
<dbReference type="InterPro" id="IPR006680">
    <property type="entry name" value="Amidohydro-rel"/>
</dbReference>
<dbReference type="HAMAP" id="MF_01281">
    <property type="entry name" value="MTA_SAH_deamin"/>
    <property type="match status" value="1"/>
</dbReference>
<sequence>MTNTPEVIDLLIEARWVATVESDTVLKNHAVAIDKRRIKAILPASEARPRYSPRTLHVLPDHILIPGLINLHTHAAMSLMRGIADDLPLMEWLQKHIWPTESTHLSPQFVYDGTRLACAEMLKSGVTCFNDMYFFPDAAARAASEMGMRATLGITTLEFPTPFASDAEDYLTKGLAVREKWHDNKLIQFCLAPHAPYTVSNDTFEHVLTLSEQLNLPIHCHIHETRQEIEDSLKQHGQRPLARLHGLGLLGPNFIGVHAVHLDPAEIELLASTGSNIAHCPTSNLKLASGFAPVAQMRQAGINLGLGTDGAASNNRLDLFGEMRLAALLAKGTSGDASALPAGEVLHMATLGAASALGLASEIGSLAPGKQADLCAVSLGDPESRPCFDPLAHLINVAGRENVTHVWVAGKCCVDNKTLRIDNQNDLESALALWQNVLEFRHRQ</sequence>